<dbReference type="Gene3D" id="3.10.290.10">
    <property type="entry name" value="RNA-binding S4 domain"/>
    <property type="match status" value="1"/>
</dbReference>
<dbReference type="PANTHER" id="PTHR21600">
    <property type="entry name" value="MITOCHONDRIAL RNA PSEUDOURIDINE SYNTHASE"/>
    <property type="match status" value="1"/>
</dbReference>
<comment type="similarity">
    <text evidence="1">Belongs to the pseudouridine synthase RluA family.</text>
</comment>
<keyword evidence="2" id="KW-0413">Isomerase</keyword>
<dbReference type="Pfam" id="PF01479">
    <property type="entry name" value="S4"/>
    <property type="match status" value="1"/>
</dbReference>
<evidence type="ECO:0000259" key="5">
    <source>
        <dbReference type="SMART" id="SM00363"/>
    </source>
</evidence>
<dbReference type="InterPro" id="IPR006145">
    <property type="entry name" value="PsdUridine_synth_RsuA/RluA"/>
</dbReference>
<dbReference type="Gene3D" id="3.30.2350.10">
    <property type="entry name" value="Pseudouridine synthase"/>
    <property type="match status" value="1"/>
</dbReference>
<dbReference type="RefSeq" id="WP_013566942.1">
    <property type="nucleotide sequence ID" value="NC_014963.1"/>
</dbReference>
<evidence type="ECO:0000256" key="2">
    <source>
        <dbReference type="ARBA" id="ARBA00023235"/>
    </source>
</evidence>
<keyword evidence="7" id="KW-1185">Reference proteome</keyword>
<dbReference type="PROSITE" id="PS50889">
    <property type="entry name" value="S4"/>
    <property type="match status" value="1"/>
</dbReference>
<dbReference type="Pfam" id="PF00849">
    <property type="entry name" value="PseudoU_synth_2"/>
    <property type="match status" value="1"/>
</dbReference>
<dbReference type="CDD" id="cd02869">
    <property type="entry name" value="PseudoU_synth_RluA_like"/>
    <property type="match status" value="1"/>
</dbReference>
<protein>
    <submittedName>
        <fullName evidence="6">Pseudouridine synthase, RluA family</fullName>
    </submittedName>
</protein>
<dbReference type="GO" id="GO:0120159">
    <property type="term" value="F:rRNA pseudouridine synthase activity"/>
    <property type="evidence" value="ECO:0007669"/>
    <property type="project" value="UniProtKB-ARBA"/>
</dbReference>
<keyword evidence="3" id="KW-0694">RNA-binding</keyword>
<dbReference type="GO" id="GO:0003723">
    <property type="term" value="F:RNA binding"/>
    <property type="evidence" value="ECO:0007669"/>
    <property type="project" value="UniProtKB-KW"/>
</dbReference>
<dbReference type="CDD" id="cd00165">
    <property type="entry name" value="S4"/>
    <property type="match status" value="1"/>
</dbReference>
<evidence type="ECO:0000256" key="4">
    <source>
        <dbReference type="SAM" id="MobiDB-lite"/>
    </source>
</evidence>
<evidence type="ECO:0000313" key="7">
    <source>
        <dbReference type="Proteomes" id="UP000006844"/>
    </source>
</evidence>
<dbReference type="PROSITE" id="PS01129">
    <property type="entry name" value="PSI_RLU"/>
    <property type="match status" value="1"/>
</dbReference>
<gene>
    <name evidence="6" type="ordered locus">AciPR4_0374</name>
</gene>
<accession>E8V276</accession>
<dbReference type="AlphaFoldDB" id="E8V276"/>
<dbReference type="eggNOG" id="COG0564">
    <property type="taxonomic scope" value="Bacteria"/>
</dbReference>
<dbReference type="OrthoDB" id="9807829at2"/>
<feature type="compositionally biased region" description="Basic residues" evidence="4">
    <location>
        <begin position="9"/>
        <end position="21"/>
    </location>
</feature>
<dbReference type="GO" id="GO:0000455">
    <property type="term" value="P:enzyme-directed rRNA pseudouridine synthesis"/>
    <property type="evidence" value="ECO:0007669"/>
    <property type="project" value="TreeGrafter"/>
</dbReference>
<dbReference type="InterPro" id="IPR020103">
    <property type="entry name" value="PsdUridine_synth_cat_dom_sf"/>
</dbReference>
<dbReference type="Proteomes" id="UP000006844">
    <property type="component" value="Chromosome"/>
</dbReference>
<feature type="domain" description="RNA-binding S4" evidence="5">
    <location>
        <begin position="87"/>
        <end position="152"/>
    </location>
</feature>
<reference evidence="6 7" key="1">
    <citation type="journal article" date="2012" name="Stand. Genomic Sci.">
        <title>Complete genome sequence of Terriglobus saanensis type strain SP1PR4(T), an Acidobacteria from tundra soil.</title>
        <authorList>
            <person name="Rawat S.R."/>
            <person name="Mannisto M.K."/>
            <person name="Starovoytov V."/>
            <person name="Goodwin L."/>
            <person name="Nolan M."/>
            <person name="Hauser L."/>
            <person name="Land M."/>
            <person name="Davenport K.W."/>
            <person name="Woyke T."/>
            <person name="Haggblom M.M."/>
        </authorList>
    </citation>
    <scope>NUCLEOTIDE SEQUENCE</scope>
    <source>
        <strain evidence="7">ATCC BAA-1853 / DSM 23119 / SP1PR4</strain>
    </source>
</reference>
<feature type="region of interest" description="Disordered" evidence="4">
    <location>
        <begin position="1"/>
        <end position="43"/>
    </location>
</feature>
<feature type="region of interest" description="Disordered" evidence="4">
    <location>
        <begin position="287"/>
        <end position="313"/>
    </location>
</feature>
<dbReference type="STRING" id="401053.AciPR4_0374"/>
<dbReference type="SMART" id="SM00363">
    <property type="entry name" value="S4"/>
    <property type="match status" value="1"/>
</dbReference>
<evidence type="ECO:0000313" key="6">
    <source>
        <dbReference type="EMBL" id="ADV81209.1"/>
    </source>
</evidence>
<dbReference type="InterPro" id="IPR006224">
    <property type="entry name" value="PsdUridine_synth_RluA-like_CS"/>
</dbReference>
<dbReference type="InterPro" id="IPR036986">
    <property type="entry name" value="S4_RNA-bd_sf"/>
</dbReference>
<name>E8V276_TERSS</name>
<dbReference type="KEGG" id="tsa:AciPR4_0374"/>
<dbReference type="SUPFAM" id="SSF55120">
    <property type="entry name" value="Pseudouridine synthase"/>
    <property type="match status" value="1"/>
</dbReference>
<dbReference type="InterPro" id="IPR002942">
    <property type="entry name" value="S4_RNA-bd"/>
</dbReference>
<dbReference type="InterPro" id="IPR050188">
    <property type="entry name" value="RluA_PseudoU_synthase"/>
</dbReference>
<dbReference type="PANTHER" id="PTHR21600:SF44">
    <property type="entry name" value="RIBOSOMAL LARGE SUBUNIT PSEUDOURIDINE SYNTHASE D"/>
    <property type="match status" value="1"/>
</dbReference>
<evidence type="ECO:0000256" key="1">
    <source>
        <dbReference type="ARBA" id="ARBA00010876"/>
    </source>
</evidence>
<dbReference type="EMBL" id="CP002467">
    <property type="protein sequence ID" value="ADV81209.1"/>
    <property type="molecule type" value="Genomic_DNA"/>
</dbReference>
<dbReference type="HOGENOM" id="CLU_016902_4_4_0"/>
<sequence>MPSKNMLPKGKRRQTVKHLYRAQRGVDPVVAEGEEPAKTSPAETLAGQIPAKPKVKAPVAVPVLEDDDIESEGDIRSFSADAAAAGLRLDAYLAKAMPDISRGRVQLLIEQGQVRVDGKTAKNKLKLLGGERIEIEGEPRPAPLKAMAEDIPLKIVYEDEHMAVIDKPAGMMVHAGSGLTDDARSGGTLVNALLHHFNVNLSSVGGELRPGIVHRLDKQTSGLIMVAKNDRTHRALGEMFSDRSLEKRYLALVHGEVGAKARGNAERDHGTINLPIGRDPIRRTRMTTRSRQSWMTTESPGTPSKLHPEEREPMKEPKLYEARAAVSHYEVLERLDTSAGKFTLLEVLIETGRTHQIRVHMQAIGHPVVGDTLYGAPARIVGLHRPEDGDGATLPRNFLHAKELHLAHPITGEDLELEAEIPADLIELLNRLRSLPPKPKE</sequence>
<organism evidence="6 7">
    <name type="scientific">Terriglobus saanensis (strain ATCC BAA-1853 / DSM 23119 / SP1PR4)</name>
    <dbReference type="NCBI Taxonomy" id="401053"/>
    <lineage>
        <taxon>Bacteria</taxon>
        <taxon>Pseudomonadati</taxon>
        <taxon>Acidobacteriota</taxon>
        <taxon>Terriglobia</taxon>
        <taxon>Terriglobales</taxon>
        <taxon>Acidobacteriaceae</taxon>
        <taxon>Terriglobus</taxon>
    </lineage>
</organism>
<proteinExistence type="inferred from homology"/>
<evidence type="ECO:0000256" key="3">
    <source>
        <dbReference type="PROSITE-ProRule" id="PRU00182"/>
    </source>
</evidence>
<dbReference type="SUPFAM" id="SSF55174">
    <property type="entry name" value="Alpha-L RNA-binding motif"/>
    <property type="match status" value="1"/>
</dbReference>